<sequence>MNGETNGTPNSLSHHEEVNNLGDISWTKSEDRELMVGGELATENEFVNDLDGGYGSLRQLRAHGAKRDIETEGIETDCGVGRIRGDGGWAPWSRRVAVKSNGRRHARFLDSFYDVCSPESAVRQGNYFLKQEETKTGPRWASAGLCNQVRANKKATTKAQSNLPPRRAQSDYAGEYGDNGTTRFWRKETPRATQCKMKWVTWQPPDGVKKPGRWSAVENRATSE</sequence>
<evidence type="ECO:0000313" key="3">
    <source>
        <dbReference type="Proteomes" id="UP000784294"/>
    </source>
</evidence>
<evidence type="ECO:0000256" key="1">
    <source>
        <dbReference type="SAM" id="MobiDB-lite"/>
    </source>
</evidence>
<comment type="caution">
    <text evidence="2">The sequence shown here is derived from an EMBL/GenBank/DDBJ whole genome shotgun (WGS) entry which is preliminary data.</text>
</comment>
<dbReference type="Proteomes" id="UP000784294">
    <property type="component" value="Unassembled WGS sequence"/>
</dbReference>
<protein>
    <submittedName>
        <fullName evidence="2">Uncharacterized protein</fullName>
    </submittedName>
</protein>
<gene>
    <name evidence="2" type="ORF">PXEA_LOCUS25272</name>
</gene>
<proteinExistence type="predicted"/>
<feature type="region of interest" description="Disordered" evidence="1">
    <location>
        <begin position="203"/>
        <end position="224"/>
    </location>
</feature>
<accession>A0A3S5FFH5</accession>
<keyword evidence="3" id="KW-1185">Reference proteome</keyword>
<evidence type="ECO:0000313" key="2">
    <source>
        <dbReference type="EMBL" id="VEL31832.1"/>
    </source>
</evidence>
<dbReference type="EMBL" id="CAAALY010127005">
    <property type="protein sequence ID" value="VEL31832.1"/>
    <property type="molecule type" value="Genomic_DNA"/>
</dbReference>
<name>A0A3S5FFH5_9PLAT</name>
<dbReference type="AlphaFoldDB" id="A0A3S5FFH5"/>
<reference evidence="2" key="1">
    <citation type="submission" date="2018-11" db="EMBL/GenBank/DDBJ databases">
        <authorList>
            <consortium name="Pathogen Informatics"/>
        </authorList>
    </citation>
    <scope>NUCLEOTIDE SEQUENCE</scope>
</reference>
<feature type="region of interest" description="Disordered" evidence="1">
    <location>
        <begin position="1"/>
        <end position="24"/>
    </location>
</feature>
<organism evidence="2 3">
    <name type="scientific">Protopolystoma xenopodis</name>
    <dbReference type="NCBI Taxonomy" id="117903"/>
    <lineage>
        <taxon>Eukaryota</taxon>
        <taxon>Metazoa</taxon>
        <taxon>Spiralia</taxon>
        <taxon>Lophotrochozoa</taxon>
        <taxon>Platyhelminthes</taxon>
        <taxon>Monogenea</taxon>
        <taxon>Polyopisthocotylea</taxon>
        <taxon>Polystomatidea</taxon>
        <taxon>Polystomatidae</taxon>
        <taxon>Protopolystoma</taxon>
    </lineage>
</organism>
<feature type="region of interest" description="Disordered" evidence="1">
    <location>
        <begin position="155"/>
        <end position="175"/>
    </location>
</feature>
<feature type="compositionally biased region" description="Polar residues" evidence="1">
    <location>
        <begin position="1"/>
        <end position="12"/>
    </location>
</feature>